<dbReference type="InParanoid" id="A0A7E5WL00"/>
<feature type="domain" description="FP protein C-terminal" evidence="3">
    <location>
        <begin position="229"/>
        <end position="280"/>
    </location>
</feature>
<protein>
    <submittedName>
        <fullName evidence="5">Uncharacterized protein LOC113503532</fullName>
    </submittedName>
</protein>
<evidence type="ECO:0000256" key="2">
    <source>
        <dbReference type="SAM" id="MobiDB-lite"/>
    </source>
</evidence>
<dbReference type="GeneID" id="113503532"/>
<evidence type="ECO:0000259" key="3">
    <source>
        <dbReference type="Pfam" id="PF25298"/>
    </source>
</evidence>
<dbReference type="Proteomes" id="UP000322000">
    <property type="component" value="Chromosome 19"/>
</dbReference>
<dbReference type="InterPro" id="IPR057251">
    <property type="entry name" value="FP_C"/>
</dbReference>
<accession>A0A7E5WL00</accession>
<dbReference type="KEGG" id="tnl:113503532"/>
<proteinExistence type="predicted"/>
<feature type="coiled-coil region" evidence="1">
    <location>
        <begin position="77"/>
        <end position="128"/>
    </location>
</feature>
<evidence type="ECO:0000313" key="5">
    <source>
        <dbReference type="RefSeq" id="XP_026741364.1"/>
    </source>
</evidence>
<dbReference type="RefSeq" id="XP_026741364.1">
    <property type="nucleotide sequence ID" value="XM_026885563.1"/>
</dbReference>
<keyword evidence="4" id="KW-1185">Reference proteome</keyword>
<dbReference type="OrthoDB" id="7337476at2759"/>
<evidence type="ECO:0000313" key="4">
    <source>
        <dbReference type="Proteomes" id="UP000322000"/>
    </source>
</evidence>
<reference evidence="5" key="1">
    <citation type="submission" date="2025-08" db="UniProtKB">
        <authorList>
            <consortium name="RefSeq"/>
        </authorList>
    </citation>
    <scope>IDENTIFICATION</scope>
</reference>
<organism evidence="4 5">
    <name type="scientific">Trichoplusia ni</name>
    <name type="common">Cabbage looper</name>
    <dbReference type="NCBI Taxonomy" id="7111"/>
    <lineage>
        <taxon>Eukaryota</taxon>
        <taxon>Metazoa</taxon>
        <taxon>Ecdysozoa</taxon>
        <taxon>Arthropoda</taxon>
        <taxon>Hexapoda</taxon>
        <taxon>Insecta</taxon>
        <taxon>Pterygota</taxon>
        <taxon>Neoptera</taxon>
        <taxon>Endopterygota</taxon>
        <taxon>Lepidoptera</taxon>
        <taxon>Glossata</taxon>
        <taxon>Ditrysia</taxon>
        <taxon>Noctuoidea</taxon>
        <taxon>Noctuidae</taxon>
        <taxon>Plusiinae</taxon>
        <taxon>Trichoplusia</taxon>
    </lineage>
</organism>
<name>A0A7E5WL00_TRINI</name>
<keyword evidence="1" id="KW-0175">Coiled coil</keyword>
<evidence type="ECO:0000256" key="1">
    <source>
        <dbReference type="SAM" id="Coils"/>
    </source>
</evidence>
<feature type="compositionally biased region" description="Polar residues" evidence="2">
    <location>
        <begin position="1"/>
        <end position="19"/>
    </location>
</feature>
<gene>
    <name evidence="5" type="primary">LOC113503532</name>
</gene>
<dbReference type="Pfam" id="PF25298">
    <property type="entry name" value="Baculo_FP_2nd"/>
    <property type="match status" value="1"/>
</dbReference>
<dbReference type="AlphaFoldDB" id="A0A7E5WL00"/>
<sequence>MQRTPTSNQKMKSSSQPDLSTEYECEDQVTIRNVNIRKRKNPDHQEMMDLKEDLLQSFKVMMIAEMAVIKQQNSKILESNAEIKKQLELNAENYRELSNRVLTLEKKHEAAVERIDQLEIQLNGIQKQSLKNTIEIRNISYEDKENVLNIVNNVYKTLKITGIDENATIYRRGKKNGPIVIQYQNAESKEILLKSAKQYNSDNKDKPLSTDIIGMTGGSSRIYISESLTPMSRKILAAARDLVKNGSFKYCWTSRGNVLLRKEEGQPTIVIKSLSQITEISSE</sequence>
<feature type="region of interest" description="Disordered" evidence="2">
    <location>
        <begin position="1"/>
        <end position="24"/>
    </location>
</feature>